<dbReference type="GeneID" id="19182654"/>
<accession>W9W9C3</accession>
<dbReference type="OrthoDB" id="3940621at2759"/>
<reference evidence="1 2" key="1">
    <citation type="submission" date="2013-03" db="EMBL/GenBank/DDBJ databases">
        <title>The Genome Sequence of Cladophialophora yegresii CBS 114405.</title>
        <authorList>
            <consortium name="The Broad Institute Genomics Platform"/>
            <person name="Cuomo C."/>
            <person name="de Hoog S."/>
            <person name="Gorbushina A."/>
            <person name="Walker B."/>
            <person name="Young S.K."/>
            <person name="Zeng Q."/>
            <person name="Gargeya S."/>
            <person name="Fitzgerald M."/>
            <person name="Haas B."/>
            <person name="Abouelleil A."/>
            <person name="Allen A.W."/>
            <person name="Alvarado L."/>
            <person name="Arachchi H.M."/>
            <person name="Berlin A.M."/>
            <person name="Chapman S.B."/>
            <person name="Gainer-Dewar J."/>
            <person name="Goldberg J."/>
            <person name="Griggs A."/>
            <person name="Gujja S."/>
            <person name="Hansen M."/>
            <person name="Howarth C."/>
            <person name="Imamovic A."/>
            <person name="Ireland A."/>
            <person name="Larimer J."/>
            <person name="McCowan C."/>
            <person name="Murphy C."/>
            <person name="Pearson M."/>
            <person name="Poon T.W."/>
            <person name="Priest M."/>
            <person name="Roberts A."/>
            <person name="Saif S."/>
            <person name="Shea T."/>
            <person name="Sisk P."/>
            <person name="Sykes S."/>
            <person name="Wortman J."/>
            <person name="Nusbaum C."/>
            <person name="Birren B."/>
        </authorList>
    </citation>
    <scope>NUCLEOTIDE SEQUENCE [LARGE SCALE GENOMIC DNA]</scope>
    <source>
        <strain evidence="1 2">CBS 114405</strain>
    </source>
</reference>
<name>W9W9C3_9EURO</name>
<dbReference type="AlphaFoldDB" id="W9W9C3"/>
<protein>
    <submittedName>
        <fullName evidence="1">Uncharacterized protein</fullName>
    </submittedName>
</protein>
<sequence length="468" mass="54528">MIYQYCLDIRATALFRASKQLYLESLPYLREKFVLGFHIDPRAPRSVIYLVNRHGHPWGENRNIISVESAHEESVYLDFMPVDQFGKIRVRIDAPDPEDPGQLVRCWYQTKRLLTILLPRWRDPDRFPEDEANDIILAPDRVSTRMPSIEVMFHNDDQGRWWHGSTQTAFRWTRSVLCCKVLIPDILELRRLRCPGCADFRYIVDLFQRVRNARSIDIRIECQEHPQVQWLVAKLKQSAVSSTPFGLILDRKGRTASPKNWEFDDAHVLGRENARHIWFDYILECLPGKTATDLDRERYDNWCLGYEEALRRSAFGYSFGTLRHAFGGGFDALKVPGSMFHWVYQRALRKRFWQWADRRTNATDGCTYETYLNRHTALLRNHTEHVKTFFSGKKNVTGDVMLGMLPILGEAPVPISRPTYAQLQSELGMQRQNVYSPQLGKSVKCVLLWARPGCCQRCSPYDPNVGRV</sequence>
<evidence type="ECO:0000313" key="2">
    <source>
        <dbReference type="Proteomes" id="UP000019473"/>
    </source>
</evidence>
<dbReference type="RefSeq" id="XP_007760269.1">
    <property type="nucleotide sequence ID" value="XM_007762079.1"/>
</dbReference>
<dbReference type="Proteomes" id="UP000019473">
    <property type="component" value="Unassembled WGS sequence"/>
</dbReference>
<dbReference type="STRING" id="1182544.W9W9C3"/>
<dbReference type="EMBL" id="AMGW01000006">
    <property type="protein sequence ID" value="EXJ55159.1"/>
    <property type="molecule type" value="Genomic_DNA"/>
</dbReference>
<evidence type="ECO:0000313" key="1">
    <source>
        <dbReference type="EMBL" id="EXJ55159.1"/>
    </source>
</evidence>
<gene>
    <name evidence="1" type="ORF">A1O7_08084</name>
</gene>
<organism evidence="1 2">
    <name type="scientific">Cladophialophora yegresii CBS 114405</name>
    <dbReference type="NCBI Taxonomy" id="1182544"/>
    <lineage>
        <taxon>Eukaryota</taxon>
        <taxon>Fungi</taxon>
        <taxon>Dikarya</taxon>
        <taxon>Ascomycota</taxon>
        <taxon>Pezizomycotina</taxon>
        <taxon>Eurotiomycetes</taxon>
        <taxon>Chaetothyriomycetidae</taxon>
        <taxon>Chaetothyriales</taxon>
        <taxon>Herpotrichiellaceae</taxon>
        <taxon>Cladophialophora</taxon>
    </lineage>
</organism>
<comment type="caution">
    <text evidence="1">The sequence shown here is derived from an EMBL/GenBank/DDBJ whole genome shotgun (WGS) entry which is preliminary data.</text>
</comment>
<proteinExistence type="predicted"/>
<dbReference type="HOGENOM" id="CLU_046556_0_0_1"/>
<keyword evidence="2" id="KW-1185">Reference proteome</keyword>
<dbReference type="VEuPathDB" id="FungiDB:A1O7_08084"/>